<evidence type="ECO:0000313" key="1">
    <source>
        <dbReference type="EMBL" id="WUV43022.1"/>
    </source>
</evidence>
<dbReference type="RefSeq" id="WP_329405600.1">
    <property type="nucleotide sequence ID" value="NZ_CP109441.1"/>
</dbReference>
<accession>A0ABZ1YIJ6</accession>
<dbReference type="Proteomes" id="UP001432062">
    <property type="component" value="Chromosome"/>
</dbReference>
<proteinExistence type="predicted"/>
<organism evidence="1 2">
    <name type="scientific">Nocardia vinacea</name>
    <dbReference type="NCBI Taxonomy" id="96468"/>
    <lineage>
        <taxon>Bacteria</taxon>
        <taxon>Bacillati</taxon>
        <taxon>Actinomycetota</taxon>
        <taxon>Actinomycetes</taxon>
        <taxon>Mycobacteriales</taxon>
        <taxon>Nocardiaceae</taxon>
        <taxon>Nocardia</taxon>
    </lineage>
</organism>
<name>A0ABZ1YIJ6_9NOCA</name>
<gene>
    <name evidence="1" type="ORF">OG563_27750</name>
</gene>
<reference evidence="1" key="1">
    <citation type="submission" date="2022-10" db="EMBL/GenBank/DDBJ databases">
        <title>The complete genomes of actinobacterial strains from the NBC collection.</title>
        <authorList>
            <person name="Joergensen T.S."/>
            <person name="Alvarez Arevalo M."/>
            <person name="Sterndorff E.B."/>
            <person name="Faurdal D."/>
            <person name="Vuksanovic O."/>
            <person name="Mourched A.-S."/>
            <person name="Charusanti P."/>
            <person name="Shaw S."/>
            <person name="Blin K."/>
            <person name="Weber T."/>
        </authorList>
    </citation>
    <scope>NUCLEOTIDE SEQUENCE</scope>
    <source>
        <strain evidence="1">NBC_01482</strain>
    </source>
</reference>
<dbReference type="EMBL" id="CP109441">
    <property type="protein sequence ID" value="WUV43022.1"/>
    <property type="molecule type" value="Genomic_DNA"/>
</dbReference>
<evidence type="ECO:0000313" key="2">
    <source>
        <dbReference type="Proteomes" id="UP001432062"/>
    </source>
</evidence>
<protein>
    <submittedName>
        <fullName evidence="1">Uncharacterized protein</fullName>
    </submittedName>
</protein>
<keyword evidence="2" id="KW-1185">Reference proteome</keyword>
<sequence length="80" mass="9064">MSEAELVALLGQTKRQSSTEDVLASYKHVAGGSKLPRQRFLSYLNKPRGYDTDLVVQDGRVVRVRQTSRRSGEVLRDEEE</sequence>